<reference evidence="2 3" key="1">
    <citation type="submission" date="2020-08" db="EMBL/GenBank/DDBJ databases">
        <title>Genomic Encyclopedia of Type Strains, Phase III (KMG-III): the genomes of soil and plant-associated and newly described type strains.</title>
        <authorList>
            <person name="Whitman W."/>
        </authorList>
    </citation>
    <scope>NUCLEOTIDE SEQUENCE [LARGE SCALE GENOMIC DNA]</scope>
    <source>
        <strain evidence="2 3">CECT 3237</strain>
    </source>
</reference>
<sequence length="56" mass="5945">MRIVLTGSTGHTGSVVRRPRAEGTHALVGRARRLPGGPDACDDATPQAPDAARRRR</sequence>
<dbReference type="RefSeq" id="WP_229845639.1">
    <property type="nucleotide sequence ID" value="NZ_BMUP01000014.1"/>
</dbReference>
<comment type="caution">
    <text evidence="2">The sequence shown here is derived from an EMBL/GenBank/DDBJ whole genome shotgun (WGS) entry which is preliminary data.</text>
</comment>
<organism evidence="2 3">
    <name type="scientific">Streptomyces violarus</name>
    <dbReference type="NCBI Taxonomy" id="67380"/>
    <lineage>
        <taxon>Bacteria</taxon>
        <taxon>Bacillati</taxon>
        <taxon>Actinomycetota</taxon>
        <taxon>Actinomycetes</taxon>
        <taxon>Kitasatosporales</taxon>
        <taxon>Streptomycetaceae</taxon>
        <taxon>Streptomyces</taxon>
    </lineage>
</organism>
<evidence type="ECO:0000313" key="2">
    <source>
        <dbReference type="EMBL" id="MBB3080811.1"/>
    </source>
</evidence>
<protein>
    <submittedName>
        <fullName evidence="2">Uncharacterized protein</fullName>
    </submittedName>
</protein>
<evidence type="ECO:0000313" key="3">
    <source>
        <dbReference type="Proteomes" id="UP000572907"/>
    </source>
</evidence>
<gene>
    <name evidence="2" type="ORF">FHS41_007365</name>
</gene>
<dbReference type="Proteomes" id="UP000572907">
    <property type="component" value="Unassembled WGS sequence"/>
</dbReference>
<accession>A0A7W4ZYJ6</accession>
<name>A0A7W4ZYJ6_9ACTN</name>
<dbReference type="EMBL" id="JACHXE010000010">
    <property type="protein sequence ID" value="MBB3080811.1"/>
    <property type="molecule type" value="Genomic_DNA"/>
</dbReference>
<keyword evidence="3" id="KW-1185">Reference proteome</keyword>
<evidence type="ECO:0000256" key="1">
    <source>
        <dbReference type="SAM" id="MobiDB-lite"/>
    </source>
</evidence>
<proteinExistence type="predicted"/>
<dbReference type="AlphaFoldDB" id="A0A7W4ZYJ6"/>
<feature type="region of interest" description="Disordered" evidence="1">
    <location>
        <begin position="31"/>
        <end position="56"/>
    </location>
</feature>